<evidence type="ECO:0000256" key="2">
    <source>
        <dbReference type="SAM" id="Phobius"/>
    </source>
</evidence>
<evidence type="ECO:0000256" key="1">
    <source>
        <dbReference type="SAM" id="MobiDB-lite"/>
    </source>
</evidence>
<accession>A0AAN8FAP6</accession>
<gene>
    <name evidence="3" type="ORF">GCK32_013438</name>
</gene>
<feature type="region of interest" description="Disordered" evidence="1">
    <location>
        <begin position="38"/>
        <end position="137"/>
    </location>
</feature>
<keyword evidence="2" id="KW-0472">Membrane</keyword>
<keyword evidence="4" id="KW-1185">Reference proteome</keyword>
<keyword evidence="2" id="KW-0812">Transmembrane</keyword>
<dbReference type="Proteomes" id="UP001331761">
    <property type="component" value="Unassembled WGS sequence"/>
</dbReference>
<dbReference type="AlphaFoldDB" id="A0AAN8FAP6"/>
<feature type="compositionally biased region" description="Polar residues" evidence="1">
    <location>
        <begin position="95"/>
        <end position="111"/>
    </location>
</feature>
<feature type="compositionally biased region" description="Low complexity" evidence="1">
    <location>
        <begin position="50"/>
        <end position="80"/>
    </location>
</feature>
<organism evidence="3 4">
    <name type="scientific">Trichostrongylus colubriformis</name>
    <name type="common">Black scour worm</name>
    <dbReference type="NCBI Taxonomy" id="6319"/>
    <lineage>
        <taxon>Eukaryota</taxon>
        <taxon>Metazoa</taxon>
        <taxon>Ecdysozoa</taxon>
        <taxon>Nematoda</taxon>
        <taxon>Chromadorea</taxon>
        <taxon>Rhabditida</taxon>
        <taxon>Rhabditina</taxon>
        <taxon>Rhabditomorpha</taxon>
        <taxon>Strongyloidea</taxon>
        <taxon>Trichostrongylidae</taxon>
        <taxon>Trichostrongylus</taxon>
    </lineage>
</organism>
<evidence type="ECO:0000313" key="3">
    <source>
        <dbReference type="EMBL" id="KAK5975292.1"/>
    </source>
</evidence>
<name>A0AAN8FAP6_TRICO</name>
<reference evidence="3 4" key="1">
    <citation type="submission" date="2019-10" db="EMBL/GenBank/DDBJ databases">
        <title>Assembly and Annotation for the nematode Trichostrongylus colubriformis.</title>
        <authorList>
            <person name="Martin J."/>
        </authorList>
    </citation>
    <scope>NUCLEOTIDE SEQUENCE [LARGE SCALE GENOMIC DNA]</scope>
    <source>
        <strain evidence="3">G859</strain>
        <tissue evidence="3">Whole worm</tissue>
    </source>
</reference>
<feature type="compositionally biased region" description="Basic and acidic residues" evidence="1">
    <location>
        <begin position="115"/>
        <end position="129"/>
    </location>
</feature>
<proteinExistence type="predicted"/>
<evidence type="ECO:0000313" key="4">
    <source>
        <dbReference type="Proteomes" id="UP001331761"/>
    </source>
</evidence>
<feature type="transmembrane region" description="Helical" evidence="2">
    <location>
        <begin position="12"/>
        <end position="31"/>
    </location>
</feature>
<dbReference type="EMBL" id="WIXE01013209">
    <property type="protein sequence ID" value="KAK5975292.1"/>
    <property type="molecule type" value="Genomic_DNA"/>
</dbReference>
<protein>
    <submittedName>
        <fullName evidence="3">Uncharacterized protein</fullName>
    </submittedName>
</protein>
<keyword evidence="2" id="KW-1133">Transmembrane helix</keyword>
<sequence length="151" mass="16255">MWPHIDRCLSAAGYILTITMPLFINFSNLCVRKSGTHKSGYPAKPTGKNAASKSSSTTPSTATHSTPSSMPKTSSSTSQSCAMGATVLKSRASESKTQVLSKTSSKSNQRLPLSARREQLKKDIKKRSTDQNVSLGARSMGELFEKMGPVR</sequence>
<comment type="caution">
    <text evidence="3">The sequence shown here is derived from an EMBL/GenBank/DDBJ whole genome shotgun (WGS) entry which is preliminary data.</text>
</comment>